<reference evidence="2 3" key="1">
    <citation type="submission" date="2015-04" db="EMBL/GenBank/DDBJ databases">
        <title>Lasius niger genome sequencing.</title>
        <authorList>
            <person name="Konorov E.A."/>
            <person name="Nikitin M.A."/>
            <person name="Kirill M.V."/>
            <person name="Chang P."/>
        </authorList>
    </citation>
    <scope>NUCLEOTIDE SEQUENCE [LARGE SCALE GENOMIC DNA]</scope>
    <source>
        <tissue evidence="2">Whole</tissue>
    </source>
</reference>
<feature type="compositionally biased region" description="Polar residues" evidence="1">
    <location>
        <begin position="42"/>
        <end position="52"/>
    </location>
</feature>
<proteinExistence type="predicted"/>
<dbReference type="PaxDb" id="67767-A0A0J7MM22"/>
<evidence type="ECO:0000256" key="1">
    <source>
        <dbReference type="SAM" id="MobiDB-lite"/>
    </source>
</evidence>
<gene>
    <name evidence="2" type="ORF">RF55_25670</name>
</gene>
<dbReference type="AlphaFoldDB" id="A0A0J7MM22"/>
<accession>A0A0J7MM22</accession>
<organism evidence="2 3">
    <name type="scientific">Lasius niger</name>
    <name type="common">Black garden ant</name>
    <dbReference type="NCBI Taxonomy" id="67767"/>
    <lineage>
        <taxon>Eukaryota</taxon>
        <taxon>Metazoa</taxon>
        <taxon>Ecdysozoa</taxon>
        <taxon>Arthropoda</taxon>
        <taxon>Hexapoda</taxon>
        <taxon>Insecta</taxon>
        <taxon>Pterygota</taxon>
        <taxon>Neoptera</taxon>
        <taxon>Endopterygota</taxon>
        <taxon>Hymenoptera</taxon>
        <taxon>Apocrita</taxon>
        <taxon>Aculeata</taxon>
        <taxon>Formicoidea</taxon>
        <taxon>Formicidae</taxon>
        <taxon>Formicinae</taxon>
        <taxon>Lasius</taxon>
        <taxon>Lasius</taxon>
    </lineage>
</organism>
<comment type="caution">
    <text evidence="2">The sequence shown here is derived from an EMBL/GenBank/DDBJ whole genome shotgun (WGS) entry which is preliminary data.</text>
</comment>
<sequence>MVTKPSNEPDWEPSTSPGVAGPGRREVAFSESSERTKRQKTETLSSSWSGTTLAHAARMKHRQEGEVEKPKLLQEIEKSPTRAGKIRKSWVHSQQETTKCYYPEEALTLILEVDLTR</sequence>
<name>A0A0J7MM22_LASNI</name>
<evidence type="ECO:0000313" key="2">
    <source>
        <dbReference type="EMBL" id="KMQ81640.1"/>
    </source>
</evidence>
<dbReference type="EMBL" id="LBMM01033135">
    <property type="protein sequence ID" value="KMQ81640.1"/>
    <property type="molecule type" value="Genomic_DNA"/>
</dbReference>
<feature type="compositionally biased region" description="Basic and acidic residues" evidence="1">
    <location>
        <begin position="62"/>
        <end position="71"/>
    </location>
</feature>
<keyword evidence="3" id="KW-1185">Reference proteome</keyword>
<feature type="region of interest" description="Disordered" evidence="1">
    <location>
        <begin position="1"/>
        <end position="71"/>
    </location>
</feature>
<protein>
    <submittedName>
        <fullName evidence="2">Uncharacterized protein</fullName>
    </submittedName>
</protein>
<dbReference type="OrthoDB" id="7617227at2759"/>
<feature type="compositionally biased region" description="Basic and acidic residues" evidence="1">
    <location>
        <begin position="23"/>
        <end position="41"/>
    </location>
</feature>
<dbReference type="Proteomes" id="UP000036403">
    <property type="component" value="Unassembled WGS sequence"/>
</dbReference>
<evidence type="ECO:0000313" key="3">
    <source>
        <dbReference type="Proteomes" id="UP000036403"/>
    </source>
</evidence>